<dbReference type="GO" id="GO:0005737">
    <property type="term" value="C:cytoplasm"/>
    <property type="evidence" value="ECO:0007669"/>
    <property type="project" value="TreeGrafter"/>
</dbReference>
<evidence type="ECO:0000256" key="1">
    <source>
        <dbReference type="ARBA" id="ARBA00008270"/>
    </source>
</evidence>
<dbReference type="GO" id="GO:0016853">
    <property type="term" value="F:isomerase activity"/>
    <property type="evidence" value="ECO:0007669"/>
    <property type="project" value="UniProtKB-KW"/>
</dbReference>
<dbReference type="PIRSF" id="PIRSF016184">
    <property type="entry name" value="PhzC_PhzF"/>
    <property type="match status" value="1"/>
</dbReference>
<organism evidence="4 5">
    <name type="scientific">Lucifera butyrica</name>
    <dbReference type="NCBI Taxonomy" id="1351585"/>
    <lineage>
        <taxon>Bacteria</taxon>
        <taxon>Bacillati</taxon>
        <taxon>Bacillota</taxon>
        <taxon>Negativicutes</taxon>
        <taxon>Veillonellales</taxon>
        <taxon>Veillonellaceae</taxon>
        <taxon>Lucifera</taxon>
    </lineage>
</organism>
<dbReference type="Proteomes" id="UP000277811">
    <property type="component" value="Unassembled WGS sequence"/>
</dbReference>
<dbReference type="PANTHER" id="PTHR13774">
    <property type="entry name" value="PHENAZINE BIOSYNTHESIS PROTEIN"/>
    <property type="match status" value="1"/>
</dbReference>
<comment type="similarity">
    <text evidence="1">Belongs to the PhzF family.</text>
</comment>
<keyword evidence="5" id="KW-1185">Reference proteome</keyword>
<dbReference type="NCBIfam" id="TIGR00654">
    <property type="entry name" value="PhzF_family"/>
    <property type="match status" value="1"/>
</dbReference>
<name>A0A498R654_9FIRM</name>
<dbReference type="EMBL" id="UPPP01000066">
    <property type="protein sequence ID" value="VBB06649.1"/>
    <property type="molecule type" value="Genomic_DNA"/>
</dbReference>
<evidence type="ECO:0000256" key="3">
    <source>
        <dbReference type="PIRSR" id="PIRSR016184-1"/>
    </source>
</evidence>
<proteinExistence type="inferred from homology"/>
<reference evidence="4 5" key="1">
    <citation type="submission" date="2018-06" db="EMBL/GenBank/DDBJ databases">
        <authorList>
            <person name="Strepis N."/>
        </authorList>
    </citation>
    <scope>NUCLEOTIDE SEQUENCE [LARGE SCALE GENOMIC DNA]</scope>
    <source>
        <strain evidence="4">LUCI</strain>
    </source>
</reference>
<evidence type="ECO:0000313" key="4">
    <source>
        <dbReference type="EMBL" id="VBB06649.1"/>
    </source>
</evidence>
<sequence>MPVTIYQVDAFTTKPFKGNPAAVCILPEEQTAEWMQQVAMEMNLSETAFLVKQEDGFQLRWFTPKVEVELCGHATLASAHILYEQGILAPDEPVEFYTRSGVLLANRQEDGWIELNFPARPVVAVEAPATLETALGVKTEFIGSNQMDYLVEVAEEEQVRTLRPDFGVLATVPVRGVIVTAAANTGSDFVSRFFAPVVGINEDPVTGSAHCALAPYWAGKLQKTELTAFQASSRGGELRLAVKGTRVHILGQAVTVFQGTLLW</sequence>
<dbReference type="AlphaFoldDB" id="A0A498R654"/>
<dbReference type="PANTHER" id="PTHR13774:SF17">
    <property type="entry name" value="PHENAZINE BIOSYNTHESIS-LIKE DOMAIN-CONTAINING PROTEIN"/>
    <property type="match status" value="1"/>
</dbReference>
<gene>
    <name evidence="4" type="ORF">LUCI_1885</name>
</gene>
<dbReference type="InterPro" id="IPR003719">
    <property type="entry name" value="Phenazine_PhzF-like"/>
</dbReference>
<feature type="active site" evidence="3">
    <location>
        <position position="46"/>
    </location>
</feature>
<dbReference type="Pfam" id="PF02567">
    <property type="entry name" value="PhzC-PhzF"/>
    <property type="match status" value="1"/>
</dbReference>
<keyword evidence="2" id="KW-0413">Isomerase</keyword>
<dbReference type="OrthoDB" id="9788221at2"/>
<evidence type="ECO:0000256" key="2">
    <source>
        <dbReference type="ARBA" id="ARBA00023235"/>
    </source>
</evidence>
<evidence type="ECO:0000313" key="5">
    <source>
        <dbReference type="Proteomes" id="UP000277811"/>
    </source>
</evidence>
<dbReference type="SUPFAM" id="SSF54506">
    <property type="entry name" value="Diaminopimelate epimerase-like"/>
    <property type="match status" value="1"/>
</dbReference>
<dbReference type="Gene3D" id="3.10.310.10">
    <property type="entry name" value="Diaminopimelate Epimerase, Chain A, domain 1"/>
    <property type="match status" value="2"/>
</dbReference>
<protein>
    <submittedName>
        <fullName evidence="4">Phenazine biosynthesis phzf protein</fullName>
    </submittedName>
</protein>
<accession>A0A498R654</accession>